<keyword evidence="1" id="KW-1133">Transmembrane helix</keyword>
<evidence type="ECO:0000256" key="1">
    <source>
        <dbReference type="SAM" id="Phobius"/>
    </source>
</evidence>
<keyword evidence="1" id="KW-0472">Membrane</keyword>
<dbReference type="Pfam" id="PF21946">
    <property type="entry name" value="LppM"/>
    <property type="match status" value="1"/>
</dbReference>
<dbReference type="InterPro" id="IPR053807">
    <property type="entry name" value="LppM"/>
</dbReference>
<keyword evidence="4" id="KW-1185">Reference proteome</keyword>
<evidence type="ECO:0000259" key="2">
    <source>
        <dbReference type="Pfam" id="PF21946"/>
    </source>
</evidence>
<protein>
    <recommendedName>
        <fullName evidence="2">LppM domain-containing protein</fullName>
    </recommendedName>
</protein>
<evidence type="ECO:0000313" key="4">
    <source>
        <dbReference type="Proteomes" id="UP000305792"/>
    </source>
</evidence>
<dbReference type="OrthoDB" id="3712375at2"/>
<dbReference type="Proteomes" id="UP000305792">
    <property type="component" value="Unassembled WGS sequence"/>
</dbReference>
<evidence type="ECO:0000313" key="3">
    <source>
        <dbReference type="EMBL" id="THV31346.1"/>
    </source>
</evidence>
<accession>A0A4V4HPU8</accession>
<feature type="transmembrane region" description="Helical" evidence="1">
    <location>
        <begin position="202"/>
        <end position="222"/>
    </location>
</feature>
<dbReference type="EMBL" id="STGX01000002">
    <property type="protein sequence ID" value="THV31346.1"/>
    <property type="molecule type" value="Genomic_DNA"/>
</dbReference>
<gene>
    <name evidence="3" type="ORF">E9998_02970</name>
</gene>
<dbReference type="AlphaFoldDB" id="A0A4V4HPU8"/>
<feature type="domain" description="LppM" evidence="2">
    <location>
        <begin position="36"/>
        <end position="197"/>
    </location>
</feature>
<dbReference type="RefSeq" id="WP_136528219.1">
    <property type="nucleotide sequence ID" value="NZ_STGX01000002.1"/>
</dbReference>
<sequence length="236" mass="25808">MLGLTVSGRPAPRALRRALVAACALGLLFTASGCLRLDLGLEVRPDDTVGGTFTAAWNEEFLEDSADLGVDRAQLDAFLDALLDGVPGTERTPYREDGFVGQTGTFTDRPLAEFADFGGDEWGYLRIDHTGRQYDLEGYWDLRAAGFLDPGTFEDAQIRISVNFPASVTEHNGELDGRTVTWEMRPGDEYELHATAVANNGWAFLAAGVAFLVVVVALLWLWQWRALRRHSVGASA</sequence>
<comment type="caution">
    <text evidence="3">The sequence shown here is derived from an EMBL/GenBank/DDBJ whole genome shotgun (WGS) entry which is preliminary data.</text>
</comment>
<name>A0A4V4HPU8_9ACTN</name>
<organism evidence="3 4">
    <name type="scientific">Glycomyces paridis</name>
    <dbReference type="NCBI Taxonomy" id="2126555"/>
    <lineage>
        <taxon>Bacteria</taxon>
        <taxon>Bacillati</taxon>
        <taxon>Actinomycetota</taxon>
        <taxon>Actinomycetes</taxon>
        <taxon>Glycomycetales</taxon>
        <taxon>Glycomycetaceae</taxon>
        <taxon>Glycomyces</taxon>
    </lineage>
</organism>
<reference evidence="3 4" key="1">
    <citation type="journal article" date="2018" name="Int. J. Syst. Evol. Microbiol.">
        <title>Glycomyces paridis sp. nov., isolated from the medicinal plant Paris polyphylla.</title>
        <authorList>
            <person name="Fang X.M."/>
            <person name="Bai J.L."/>
            <person name="Su J."/>
            <person name="Zhao L.L."/>
            <person name="Liu H.Y."/>
            <person name="Ma B.P."/>
            <person name="Zhang Y.Q."/>
            <person name="Yu L.Y."/>
        </authorList>
    </citation>
    <scope>NUCLEOTIDE SEQUENCE [LARGE SCALE GENOMIC DNA]</scope>
    <source>
        <strain evidence="3 4">CPCC 204357</strain>
    </source>
</reference>
<proteinExistence type="predicted"/>
<keyword evidence="1" id="KW-0812">Transmembrane</keyword>